<organism evidence="1 2">
    <name type="scientific">Chitiniphilus eburneus</name>
    <dbReference type="NCBI Taxonomy" id="2571148"/>
    <lineage>
        <taxon>Bacteria</taxon>
        <taxon>Pseudomonadati</taxon>
        <taxon>Pseudomonadota</taxon>
        <taxon>Betaproteobacteria</taxon>
        <taxon>Neisseriales</taxon>
        <taxon>Chitinibacteraceae</taxon>
        <taxon>Chitiniphilus</taxon>
    </lineage>
</organism>
<dbReference type="RefSeq" id="WP_136773530.1">
    <property type="nucleotide sequence ID" value="NZ_CP156074.1"/>
</dbReference>
<dbReference type="OrthoDB" id="7596112at2"/>
<dbReference type="EMBL" id="SUMF01000011">
    <property type="protein sequence ID" value="TJZ73172.1"/>
    <property type="molecule type" value="Genomic_DNA"/>
</dbReference>
<sequence>MKFSDQLATLPAIDHLSALELLDGDTTVARIENKPGQAGSLRVYHALYQEFGALDAIAADRGLRLYAEHTADAEANPGKHPNIDRLFALRDEGKALAVRLIAV</sequence>
<dbReference type="PIRSF" id="PIRSF019302">
    <property type="entry name" value="UCP019302"/>
    <property type="match status" value="1"/>
</dbReference>
<name>A0A4U0PZQ7_9NEIS</name>
<evidence type="ECO:0000313" key="1">
    <source>
        <dbReference type="EMBL" id="TJZ73172.1"/>
    </source>
</evidence>
<evidence type="ECO:0000313" key="2">
    <source>
        <dbReference type="Proteomes" id="UP000310016"/>
    </source>
</evidence>
<protein>
    <submittedName>
        <fullName evidence="1">DUF2322 family protein</fullName>
    </submittedName>
</protein>
<dbReference type="Pfam" id="PF10084">
    <property type="entry name" value="DUF2322"/>
    <property type="match status" value="1"/>
</dbReference>
<dbReference type="InterPro" id="IPR016755">
    <property type="entry name" value="UCP019302"/>
</dbReference>
<reference evidence="1 2" key="1">
    <citation type="submission" date="2019-04" db="EMBL/GenBank/DDBJ databases">
        <title>Chitiniphilus eburnea sp. nov., a novel chitinolytic bacterium isolated from aquaculture sludge.</title>
        <authorList>
            <person name="Sheng M."/>
        </authorList>
    </citation>
    <scope>NUCLEOTIDE SEQUENCE [LARGE SCALE GENOMIC DNA]</scope>
    <source>
        <strain evidence="1 2">HX-2-15</strain>
    </source>
</reference>
<dbReference type="AlphaFoldDB" id="A0A4U0PZQ7"/>
<gene>
    <name evidence="1" type="ORF">FAZ21_11170</name>
</gene>
<comment type="caution">
    <text evidence="1">The sequence shown here is derived from an EMBL/GenBank/DDBJ whole genome shotgun (WGS) entry which is preliminary data.</text>
</comment>
<keyword evidence="2" id="KW-1185">Reference proteome</keyword>
<proteinExistence type="predicted"/>
<accession>A0A4U0PZQ7</accession>
<dbReference type="Proteomes" id="UP000310016">
    <property type="component" value="Unassembled WGS sequence"/>
</dbReference>